<proteinExistence type="predicted"/>
<comment type="caution">
    <text evidence="2">The sequence shown here is derived from an EMBL/GenBank/DDBJ whole genome shotgun (WGS) entry which is preliminary data.</text>
</comment>
<evidence type="ECO:0000256" key="1">
    <source>
        <dbReference type="SAM" id="Phobius"/>
    </source>
</evidence>
<accession>A0ABS8DDH1</accession>
<keyword evidence="1" id="KW-1133">Transmembrane helix</keyword>
<reference evidence="2 3" key="1">
    <citation type="submission" date="2021-10" db="EMBL/GenBank/DDBJ databases">
        <title>Collection of gut derived symbiotic bacterial strains cultured from healthy donors.</title>
        <authorList>
            <person name="Lin H."/>
            <person name="Littmann E."/>
            <person name="Kohout C."/>
            <person name="Pamer E.G."/>
        </authorList>
    </citation>
    <scope>NUCLEOTIDE SEQUENCE [LARGE SCALE GENOMIC DNA]</scope>
    <source>
        <strain evidence="2 3">DFI.1.165</strain>
    </source>
</reference>
<keyword evidence="1" id="KW-0812">Transmembrane</keyword>
<feature type="transmembrane region" description="Helical" evidence="1">
    <location>
        <begin position="12"/>
        <end position="36"/>
    </location>
</feature>
<sequence>MTEKAYKAMGNAGAANITIGIVLIIMGIASGVILLVSGGRLFRAKRGLTF</sequence>
<keyword evidence="3" id="KW-1185">Reference proteome</keyword>
<protein>
    <submittedName>
        <fullName evidence="2">Uncharacterized protein</fullName>
    </submittedName>
</protein>
<evidence type="ECO:0000313" key="2">
    <source>
        <dbReference type="EMBL" id="MCB7386459.1"/>
    </source>
</evidence>
<gene>
    <name evidence="2" type="ORF">LIZ65_04090</name>
</gene>
<evidence type="ECO:0000313" key="3">
    <source>
        <dbReference type="Proteomes" id="UP001299546"/>
    </source>
</evidence>
<dbReference type="RefSeq" id="WP_199882848.1">
    <property type="nucleotide sequence ID" value="NZ_JAJCIQ010000002.1"/>
</dbReference>
<dbReference type="Proteomes" id="UP001299546">
    <property type="component" value="Unassembled WGS sequence"/>
</dbReference>
<dbReference type="EMBL" id="JAJCIS010000002">
    <property type="protein sequence ID" value="MCB7386459.1"/>
    <property type="molecule type" value="Genomic_DNA"/>
</dbReference>
<organism evidence="2 3">
    <name type="scientific">Bariatricus massiliensis</name>
    <dbReference type="NCBI Taxonomy" id="1745713"/>
    <lineage>
        <taxon>Bacteria</taxon>
        <taxon>Bacillati</taxon>
        <taxon>Bacillota</taxon>
        <taxon>Clostridia</taxon>
        <taxon>Lachnospirales</taxon>
        <taxon>Lachnospiraceae</taxon>
        <taxon>Bariatricus</taxon>
    </lineage>
</organism>
<name>A0ABS8DDH1_9FIRM</name>
<keyword evidence="1" id="KW-0472">Membrane</keyword>